<dbReference type="STRING" id="1296565.SAMN05660657_03164"/>
<protein>
    <submittedName>
        <fullName evidence="10">Choline dehydrogenase</fullName>
    </submittedName>
</protein>
<dbReference type="Proteomes" id="UP000199546">
    <property type="component" value="Unassembled WGS sequence"/>
</dbReference>
<dbReference type="InterPro" id="IPR000172">
    <property type="entry name" value="GMC_OxRdtase_N"/>
</dbReference>
<dbReference type="PANTHER" id="PTHR42784:SF1">
    <property type="entry name" value="PYRANOSE 2-OXIDASE"/>
    <property type="match status" value="1"/>
</dbReference>
<evidence type="ECO:0000256" key="1">
    <source>
        <dbReference type="ARBA" id="ARBA00001974"/>
    </source>
</evidence>
<comment type="similarity">
    <text evidence="2">Belongs to the GMC oxidoreductase family.</text>
</comment>
<keyword evidence="3" id="KW-0285">Flavoprotein</keyword>
<evidence type="ECO:0000256" key="2">
    <source>
        <dbReference type="ARBA" id="ARBA00010790"/>
    </source>
</evidence>
<organism evidence="10 11">
    <name type="scientific">Geodermatophilus amargosae</name>
    <dbReference type="NCBI Taxonomy" id="1296565"/>
    <lineage>
        <taxon>Bacteria</taxon>
        <taxon>Bacillati</taxon>
        <taxon>Actinomycetota</taxon>
        <taxon>Actinomycetes</taxon>
        <taxon>Geodermatophilales</taxon>
        <taxon>Geodermatophilaceae</taxon>
        <taxon>Geodermatophilus</taxon>
    </lineage>
</organism>
<evidence type="ECO:0000256" key="4">
    <source>
        <dbReference type="ARBA" id="ARBA00022723"/>
    </source>
</evidence>
<keyword evidence="11" id="KW-1185">Reference proteome</keyword>
<gene>
    <name evidence="10" type="ORF">SAMN05660657_03164</name>
</gene>
<evidence type="ECO:0000313" key="10">
    <source>
        <dbReference type="EMBL" id="SFT80166.1"/>
    </source>
</evidence>
<dbReference type="InterPro" id="IPR036188">
    <property type="entry name" value="FAD/NAD-bd_sf"/>
</dbReference>
<dbReference type="InterPro" id="IPR017900">
    <property type="entry name" value="4Fe4S_Fe_S_CS"/>
</dbReference>
<dbReference type="InterPro" id="IPR017896">
    <property type="entry name" value="4Fe4S_Fe-S-bd"/>
</dbReference>
<evidence type="ECO:0000256" key="7">
    <source>
        <dbReference type="ARBA" id="ARBA00023004"/>
    </source>
</evidence>
<proteinExistence type="inferred from homology"/>
<evidence type="ECO:0000256" key="5">
    <source>
        <dbReference type="ARBA" id="ARBA00022827"/>
    </source>
</evidence>
<dbReference type="PROSITE" id="PS00198">
    <property type="entry name" value="4FE4S_FER_1"/>
    <property type="match status" value="1"/>
</dbReference>
<keyword evidence="5" id="KW-0274">FAD</keyword>
<dbReference type="GO" id="GO:0051536">
    <property type="term" value="F:iron-sulfur cluster binding"/>
    <property type="evidence" value="ECO:0007669"/>
    <property type="project" value="UniProtKB-KW"/>
</dbReference>
<keyword evidence="4" id="KW-0479">Metal-binding</keyword>
<reference evidence="11" key="1">
    <citation type="submission" date="2016-10" db="EMBL/GenBank/DDBJ databases">
        <authorList>
            <person name="Varghese N."/>
            <person name="Submissions S."/>
        </authorList>
    </citation>
    <scope>NUCLEOTIDE SEQUENCE [LARGE SCALE GENOMIC DNA]</scope>
    <source>
        <strain evidence="11">DSM 46136</strain>
    </source>
</reference>
<dbReference type="SUPFAM" id="SSF51905">
    <property type="entry name" value="FAD/NAD(P)-binding domain"/>
    <property type="match status" value="1"/>
</dbReference>
<accession>A0A1I7AZ33</accession>
<dbReference type="AlphaFoldDB" id="A0A1I7AZ33"/>
<keyword evidence="6" id="KW-0560">Oxidoreductase</keyword>
<evidence type="ECO:0000256" key="3">
    <source>
        <dbReference type="ARBA" id="ARBA00022630"/>
    </source>
</evidence>
<dbReference type="InterPro" id="IPR051473">
    <property type="entry name" value="P2Ox-like"/>
</dbReference>
<keyword evidence="8" id="KW-0411">Iron-sulfur</keyword>
<evidence type="ECO:0000256" key="6">
    <source>
        <dbReference type="ARBA" id="ARBA00023002"/>
    </source>
</evidence>
<keyword evidence="7" id="KW-0408">Iron</keyword>
<dbReference type="GO" id="GO:0016614">
    <property type="term" value="F:oxidoreductase activity, acting on CH-OH group of donors"/>
    <property type="evidence" value="ECO:0007669"/>
    <property type="project" value="InterPro"/>
</dbReference>
<dbReference type="Gene3D" id="3.50.50.60">
    <property type="entry name" value="FAD/NAD(P)-binding domain"/>
    <property type="match status" value="1"/>
</dbReference>
<evidence type="ECO:0000313" key="11">
    <source>
        <dbReference type="Proteomes" id="UP000199546"/>
    </source>
</evidence>
<dbReference type="Pfam" id="PF00732">
    <property type="entry name" value="GMC_oxred_N"/>
    <property type="match status" value="1"/>
</dbReference>
<comment type="cofactor">
    <cofactor evidence="1">
        <name>FAD</name>
        <dbReference type="ChEBI" id="CHEBI:57692"/>
    </cofactor>
</comment>
<dbReference type="PANTHER" id="PTHR42784">
    <property type="entry name" value="PYRANOSE 2-OXIDASE"/>
    <property type="match status" value="1"/>
</dbReference>
<feature type="domain" description="4Fe-4S ferredoxin-type" evidence="9">
    <location>
        <begin position="209"/>
        <end position="238"/>
    </location>
</feature>
<name>A0A1I7AZ33_9ACTN</name>
<dbReference type="GO" id="GO:0050660">
    <property type="term" value="F:flavin adenine dinucleotide binding"/>
    <property type="evidence" value="ECO:0007669"/>
    <property type="project" value="InterPro"/>
</dbReference>
<dbReference type="EMBL" id="FPBA01000011">
    <property type="protein sequence ID" value="SFT80166.1"/>
    <property type="molecule type" value="Genomic_DNA"/>
</dbReference>
<dbReference type="GO" id="GO:0046872">
    <property type="term" value="F:metal ion binding"/>
    <property type="evidence" value="ECO:0007669"/>
    <property type="project" value="UniProtKB-KW"/>
</dbReference>
<dbReference type="PROSITE" id="PS51379">
    <property type="entry name" value="4FE4S_FER_2"/>
    <property type="match status" value="1"/>
</dbReference>
<evidence type="ECO:0000256" key="8">
    <source>
        <dbReference type="ARBA" id="ARBA00023014"/>
    </source>
</evidence>
<evidence type="ECO:0000259" key="9">
    <source>
        <dbReference type="PROSITE" id="PS51379"/>
    </source>
</evidence>
<sequence length="548" mass="58645">MTPGTTHLVVGSGPSAAAVTMALSERPDHSVTVLDLGTRLEEGHRAARDRLAAAGPDTWAPDDLDVVTRRATTAGASGVVPQKRSYGSSYPFRDLGQTTGITGSPGTNLDVASSAYGGFSTVWGAQVMPFARSTFDRWPVSWADMAPHYRAVLAEVPLAGDNDDLAELFPLIAPTSPLPPLGARATAVLRRYERSRDDLRARGVTVGRARLAFAAHGCVRCGLCMTGCPYQLIYSAAQTMDRLRRRPNVRVLDSLLVERIGQDGDRAVASCRDVRTGQRLEFSADRLFVGAGGLGTTRLVLGSLAAPPSSLDMAESLQFVVPFVSARPVEDPRGPAVRDFTLNQVNVLLHFDDDGHTTSQVHWYPYNPAYVDALPAPLRRPWAAPAARQVLRRLSVGFGYLPSWASPPIRVVPRPGAGGGLPDLDVGRPPGTGRPELLDRALRRLLRVAPRLDLWPLLSHVAVSGAGKSYHFGGSFPHRAGSRQVAGIGTDRWGRLPDWDRVHLVDGSVLPSIPSTTFTLTVMANAHRIASGVLAGQAPVDPRPGAAL</sequence>